<proteinExistence type="predicted"/>
<reference evidence="3 4" key="1">
    <citation type="journal article" date="2011" name="MBio">
        <title>Genome variation in Cryptococcus gattii, an emerging pathogen of immunocompetent hosts.</title>
        <authorList>
            <person name="D'Souza C.A."/>
            <person name="Kronstad J.W."/>
            <person name="Taylor G."/>
            <person name="Warren R."/>
            <person name="Yuen M."/>
            <person name="Hu G."/>
            <person name="Jung W.H."/>
            <person name="Sham A."/>
            <person name="Kidd S.E."/>
            <person name="Tangen K."/>
            <person name="Lee N."/>
            <person name="Zeilmaker T."/>
            <person name="Sawkins J."/>
            <person name="McVicker G."/>
            <person name="Shah S."/>
            <person name="Gnerre S."/>
            <person name="Griggs A."/>
            <person name="Zeng Q."/>
            <person name="Bartlett K."/>
            <person name="Li W."/>
            <person name="Wang X."/>
            <person name="Heitman J."/>
            <person name="Stajich J.E."/>
            <person name="Fraser J.A."/>
            <person name="Meyer W."/>
            <person name="Carter D."/>
            <person name="Schein J."/>
            <person name="Krzywinski M."/>
            <person name="Kwon-Chung K.J."/>
            <person name="Varma A."/>
            <person name="Wang J."/>
            <person name="Brunham R."/>
            <person name="Fyfe M."/>
            <person name="Ouellette B.F."/>
            <person name="Siddiqui A."/>
            <person name="Marra M."/>
            <person name="Jones S."/>
            <person name="Holt R."/>
            <person name="Birren B.W."/>
            <person name="Galagan J.E."/>
            <person name="Cuomo C.A."/>
        </authorList>
    </citation>
    <scope>NUCLEOTIDE SEQUENCE [LARGE SCALE GENOMIC DNA]</scope>
    <source>
        <strain evidence="3 4">R265</strain>
    </source>
</reference>
<evidence type="ECO:0000313" key="3">
    <source>
        <dbReference type="EMBL" id="KGB74360.1"/>
    </source>
</evidence>
<feature type="region of interest" description="Disordered" evidence="1">
    <location>
        <begin position="1"/>
        <end position="125"/>
    </location>
</feature>
<feature type="compositionally biased region" description="Basic and acidic residues" evidence="1">
    <location>
        <begin position="261"/>
        <end position="270"/>
    </location>
</feature>
<keyword evidence="4" id="KW-1185">Reference proteome</keyword>
<dbReference type="OrthoDB" id="78088at2759"/>
<feature type="region of interest" description="Disordered" evidence="1">
    <location>
        <begin position="218"/>
        <end position="311"/>
    </location>
</feature>
<gene>
    <name evidence="3" type="ORF">CNBG_0198</name>
</gene>
<feature type="compositionally biased region" description="Acidic residues" evidence="1">
    <location>
        <begin position="47"/>
        <end position="65"/>
    </location>
</feature>
<dbReference type="Pfam" id="PF07814">
    <property type="entry name" value="WAPL"/>
    <property type="match status" value="1"/>
</dbReference>
<evidence type="ECO:0000256" key="1">
    <source>
        <dbReference type="SAM" id="MobiDB-lite"/>
    </source>
</evidence>
<feature type="compositionally biased region" description="Polar residues" evidence="1">
    <location>
        <begin position="246"/>
        <end position="260"/>
    </location>
</feature>
<dbReference type="KEGG" id="cdeu:CNBG_0198"/>
<feature type="compositionally biased region" description="Low complexity" evidence="1">
    <location>
        <begin position="232"/>
        <end position="243"/>
    </location>
</feature>
<evidence type="ECO:0000259" key="2">
    <source>
        <dbReference type="Pfam" id="PF07814"/>
    </source>
</evidence>
<dbReference type="InterPro" id="IPR011989">
    <property type="entry name" value="ARM-like"/>
</dbReference>
<feature type="compositionally biased region" description="Low complexity" evidence="1">
    <location>
        <begin position="100"/>
        <end position="112"/>
    </location>
</feature>
<dbReference type="EMBL" id="CP025762">
    <property type="protein sequence ID" value="KGB74360.1"/>
    <property type="molecule type" value="Genomic_DNA"/>
</dbReference>
<name>A0A095C021_CRYD2</name>
<reference evidence="3 4" key="2">
    <citation type="journal article" date="2018" name="Proc. Natl. Acad. Sci.">
        <title>RNAi is a critical determinant of centromere evolution in closely related fungi.</title>
        <authorList>
            <person name="Yadav V."/>
            <person name="Sun S."/>
            <person name="Billmyre R.B."/>
            <person name="Thimmappa B.C."/>
            <person name="Shea T."/>
            <person name="Lintner R."/>
            <person name="Bakkeren G."/>
            <person name="Cuomo C.A."/>
            <person name="Heitman J."/>
            <person name="Sanyal K."/>
        </authorList>
    </citation>
    <scope>NUCLEOTIDE SEQUENCE [LARGE SCALE GENOMIC DNA]</scope>
    <source>
        <strain evidence="3 4">R265</strain>
    </source>
</reference>
<dbReference type="RefSeq" id="XP_062880360.1">
    <property type="nucleotide sequence ID" value="XM_063024290.1"/>
</dbReference>
<dbReference type="GeneID" id="88176444"/>
<dbReference type="HOGENOM" id="CLU_314734_0_0_1"/>
<protein>
    <recommendedName>
        <fullName evidence="2">Wings apart-like protein C-terminal domain-containing protein</fullName>
    </recommendedName>
</protein>
<dbReference type="VEuPathDB" id="FungiDB:CNBG_0198"/>
<dbReference type="AlphaFoldDB" id="A0A095C021"/>
<feature type="compositionally biased region" description="Basic residues" evidence="1">
    <location>
        <begin position="23"/>
        <end position="41"/>
    </location>
</feature>
<dbReference type="OMA" id="MRESYTE"/>
<accession>A0A095C021</accession>
<dbReference type="Gene3D" id="1.25.10.10">
    <property type="entry name" value="Leucine-rich Repeat Variant"/>
    <property type="match status" value="1"/>
</dbReference>
<dbReference type="STRING" id="294750.A0A095C021"/>
<evidence type="ECO:0000313" key="4">
    <source>
        <dbReference type="Proteomes" id="UP000029445"/>
    </source>
</evidence>
<sequence>MHSSSPTAPLPDIHRVAVTSTKLARRTYGRRSNVHKGKRKAGVTEQEYSETSDVDISDDDHEEDELHLSRVKRRGIEPGSPGSKARSTSDARSVNQANKSTARTTSSTSPTPSCRPPSPSLQMKETAVLGQPELVKSGLTRPRLIARARTQQYKSSSDMSTEPLILPSASSASASNRYATRNCSRPLSPSLVNRREISELFSGCFSPNACSYTSVESGDAQPVPTSVGGVHASSSARSGGLRRMLTKTQSLGASEPSTPSKPDKKDEHEVGPASSWILAAPSTPSRLALRRTQSMPSSPAEPSPQGADIDPAFTAHPQIKQQPGSGGRAKRTYGKVRTIMVELPRGFEDEDQSSYGTMSQGDDSQLQASYVELRQRYEVDNTIRHTNRSASLLHDMLQARAPETVSDLRSRGENRRFIDELGYLFDGISDPAASRSFKRSSAMDILQNMLDEPWLSKMKICGQVDKAWDCFISAGEDEVLESACLVFLCILFVSGSGLEYVVHNDPQNSVSLLLKLIRTHEGPLDPSYKPKVTNSVSKLRKICENLEDNWKTARSSTRYWASCVLNAICQNGMWAATGTELEKEEALIKVLEVLKEEIKGTSDHFDLYEKGLDLQSNERSLDVGYLDHCLRTFLSLTERSSTQREELLNSPEKVAQVLVDVTLATTHIALTHDSHFLEASWCSLHTVQILAQLGTASAQWAIAVMGCEGGPICLTRVILKRADLVKNVKDADEKQLRVQGTMLDKEEGIKATRPSTNEAKISEEELLCYALALFTTSVLADKSFVFKIAQTNIQSGCVGLHACLRHCHCTSAVPVGLHLAYLYNQYSNSSDDPLASILKGNLALLLSKIIGVSAETEDQVIQPLPGHSRTTKLNGLLQSLRELGELRSMMQNTVRRLMPSALSVEGRDEEGSENTDAVSETIREVEALL</sequence>
<feature type="domain" description="Wings apart-like protein C-terminal" evidence="2">
    <location>
        <begin position="405"/>
        <end position="659"/>
    </location>
</feature>
<dbReference type="Proteomes" id="UP000029445">
    <property type="component" value="Chromosome 4"/>
</dbReference>
<feature type="compositionally biased region" description="Polar residues" evidence="1">
    <location>
        <begin position="85"/>
        <end position="99"/>
    </location>
</feature>
<dbReference type="InterPro" id="IPR022771">
    <property type="entry name" value="WAPL_C"/>
</dbReference>
<organism evidence="3 4">
    <name type="scientific">Cryptococcus deuterogattii (strain R265)</name>
    <name type="common">Cryptococcus gattii VGII (strain R265)</name>
    <dbReference type="NCBI Taxonomy" id="294750"/>
    <lineage>
        <taxon>Eukaryota</taxon>
        <taxon>Fungi</taxon>
        <taxon>Dikarya</taxon>
        <taxon>Basidiomycota</taxon>
        <taxon>Agaricomycotina</taxon>
        <taxon>Tremellomycetes</taxon>
        <taxon>Tremellales</taxon>
        <taxon>Cryptococcaceae</taxon>
        <taxon>Cryptococcus</taxon>
        <taxon>Cryptococcus gattii species complex</taxon>
    </lineage>
</organism>